<evidence type="ECO:0000256" key="3">
    <source>
        <dbReference type="ARBA" id="ARBA00016672"/>
    </source>
</evidence>
<evidence type="ECO:0000313" key="8">
    <source>
        <dbReference type="Proteomes" id="UP001303373"/>
    </source>
</evidence>
<dbReference type="SUPFAM" id="SSF47819">
    <property type="entry name" value="HRDC-like"/>
    <property type="match status" value="1"/>
</dbReference>
<keyword evidence="4" id="KW-0240">DNA-directed RNA polymerase</keyword>
<evidence type="ECO:0000256" key="2">
    <source>
        <dbReference type="ARBA" id="ARBA00006898"/>
    </source>
</evidence>
<keyword evidence="6" id="KW-0539">Nucleus</keyword>
<evidence type="ECO:0000256" key="6">
    <source>
        <dbReference type="ARBA" id="ARBA00023242"/>
    </source>
</evidence>
<reference evidence="7 8" key="1">
    <citation type="submission" date="2023-11" db="EMBL/GenBank/DDBJ databases">
        <title>An acidophilic fungus is an integral part of prey digestion in a carnivorous sundew plant.</title>
        <authorList>
            <person name="Tsai I.J."/>
        </authorList>
    </citation>
    <scope>NUCLEOTIDE SEQUENCE [LARGE SCALE GENOMIC DNA]</scope>
    <source>
        <strain evidence="7">169a</strain>
    </source>
</reference>
<dbReference type="Pfam" id="PF03874">
    <property type="entry name" value="RNA_pol_Rpb4"/>
    <property type="match status" value="1"/>
</dbReference>
<evidence type="ECO:0000256" key="1">
    <source>
        <dbReference type="ARBA" id="ARBA00004123"/>
    </source>
</evidence>
<sequence length="177" mass="20365">MKILDAGSAAMSNMEVLLWIEEKRAQHSAEDAEARAAKAKPRPRPKNFMDALKKHQRVLKSKQYPYDQNPDAYSNKTDKYASMRQLDEKICEEIIYPLEEGYKGNGMKSDELEASLGKEQEAKELTETEHLMIHNLAPKCLEQFQPIIENLDERYTAEEQEKIVEAINSVYRCNEAA</sequence>
<name>A0AAQ3M5H0_9PEZI</name>
<dbReference type="AlphaFoldDB" id="A0AAQ3M5H0"/>
<keyword evidence="8" id="KW-1185">Reference proteome</keyword>
<dbReference type="GO" id="GO:0005666">
    <property type="term" value="C:RNA polymerase III complex"/>
    <property type="evidence" value="ECO:0007669"/>
    <property type="project" value="InterPro"/>
</dbReference>
<keyword evidence="5" id="KW-0804">Transcription</keyword>
<protein>
    <recommendedName>
        <fullName evidence="3">DNA-directed RNA polymerase III subunit RPC9</fullName>
    </recommendedName>
</protein>
<dbReference type="InterPro" id="IPR005574">
    <property type="entry name" value="Rpb4/RPC9"/>
</dbReference>
<accession>A0AAQ3M5H0</accession>
<comment type="similarity">
    <text evidence="2">Belongs to the eukaryotic RPC9 RNA polymerase subunit family.</text>
</comment>
<dbReference type="GO" id="GO:0000166">
    <property type="term" value="F:nucleotide binding"/>
    <property type="evidence" value="ECO:0007669"/>
    <property type="project" value="InterPro"/>
</dbReference>
<gene>
    <name evidence="7" type="ORF">R9X50_00304400</name>
</gene>
<dbReference type="PANTHER" id="PTHR15561:SF0">
    <property type="entry name" value="DNA-DIRECTED RNA POLYMERASE III SUBUNIT RPC9"/>
    <property type="match status" value="1"/>
</dbReference>
<dbReference type="EMBL" id="CP138583">
    <property type="protein sequence ID" value="WPH00221.1"/>
    <property type="molecule type" value="Genomic_DNA"/>
</dbReference>
<dbReference type="GO" id="GO:0006384">
    <property type="term" value="P:transcription initiation at RNA polymerase III promoter"/>
    <property type="evidence" value="ECO:0007669"/>
    <property type="project" value="InterPro"/>
</dbReference>
<evidence type="ECO:0000256" key="5">
    <source>
        <dbReference type="ARBA" id="ARBA00023163"/>
    </source>
</evidence>
<dbReference type="Proteomes" id="UP001303373">
    <property type="component" value="Chromosome 4"/>
</dbReference>
<dbReference type="Gene3D" id="1.20.1250.40">
    <property type="match status" value="1"/>
</dbReference>
<dbReference type="InterPro" id="IPR038846">
    <property type="entry name" value="RPC9"/>
</dbReference>
<evidence type="ECO:0000256" key="4">
    <source>
        <dbReference type="ARBA" id="ARBA00022478"/>
    </source>
</evidence>
<dbReference type="InterPro" id="IPR010997">
    <property type="entry name" value="HRDC-like_sf"/>
</dbReference>
<dbReference type="InterPro" id="IPR038324">
    <property type="entry name" value="Rpb4/RPC9_sf"/>
</dbReference>
<proteinExistence type="inferred from homology"/>
<dbReference type="PANTHER" id="PTHR15561">
    <property type="entry name" value="CALCITONIN GENE-RELATED PEPTIDE-RECEPTOR COMPONENT PROTEIN"/>
    <property type="match status" value="1"/>
</dbReference>
<comment type="subcellular location">
    <subcellularLocation>
        <location evidence="1">Nucleus</location>
    </subcellularLocation>
</comment>
<organism evidence="7 8">
    <name type="scientific">Acrodontium crateriforme</name>
    <dbReference type="NCBI Taxonomy" id="150365"/>
    <lineage>
        <taxon>Eukaryota</taxon>
        <taxon>Fungi</taxon>
        <taxon>Dikarya</taxon>
        <taxon>Ascomycota</taxon>
        <taxon>Pezizomycotina</taxon>
        <taxon>Dothideomycetes</taxon>
        <taxon>Dothideomycetidae</taxon>
        <taxon>Mycosphaerellales</taxon>
        <taxon>Teratosphaeriaceae</taxon>
        <taxon>Acrodontium</taxon>
    </lineage>
</organism>
<evidence type="ECO:0000313" key="7">
    <source>
        <dbReference type="EMBL" id="WPH00221.1"/>
    </source>
</evidence>